<evidence type="ECO:0000313" key="10">
    <source>
        <dbReference type="Proteomes" id="UP000593575"/>
    </source>
</evidence>
<evidence type="ECO:0000256" key="2">
    <source>
        <dbReference type="ARBA" id="ARBA00008834"/>
    </source>
</evidence>
<reference evidence="9 10" key="1">
    <citation type="journal article" date="2019" name="Genome Biol. Evol.">
        <title>Insights into the evolution of the New World diploid cottons (Gossypium, subgenus Houzingenia) based on genome sequencing.</title>
        <authorList>
            <person name="Grover C.E."/>
            <person name="Arick M.A. 2nd"/>
            <person name="Thrash A."/>
            <person name="Conover J.L."/>
            <person name="Sanders W.S."/>
            <person name="Peterson D.G."/>
            <person name="Frelichowski J.E."/>
            <person name="Scheffler J.A."/>
            <person name="Scheffler B.E."/>
            <person name="Wendel J.F."/>
        </authorList>
    </citation>
    <scope>NUCLEOTIDE SEQUENCE [LARGE SCALE GENOMIC DNA]</scope>
    <source>
        <strain evidence="9">6</strain>
        <tissue evidence="9">Leaf</tissue>
    </source>
</reference>
<comment type="caution">
    <text evidence="9">The sequence shown here is derived from an EMBL/GenBank/DDBJ whole genome shotgun (WGS) entry which is preliminary data.</text>
</comment>
<evidence type="ECO:0000256" key="1">
    <source>
        <dbReference type="ARBA" id="ARBA00004191"/>
    </source>
</evidence>
<evidence type="ECO:0000256" key="7">
    <source>
        <dbReference type="ARBA" id="ARBA00023316"/>
    </source>
</evidence>
<evidence type="ECO:0000256" key="4">
    <source>
        <dbReference type="ARBA" id="ARBA00022525"/>
    </source>
</evidence>
<keyword evidence="5 8" id="KW-0378">Hydrolase</keyword>
<dbReference type="Gene3D" id="2.160.20.10">
    <property type="entry name" value="Single-stranded right-handed beta-helix, Pectin lyase-like"/>
    <property type="match status" value="1"/>
</dbReference>
<keyword evidence="10" id="KW-1185">Reference proteome</keyword>
<evidence type="ECO:0000256" key="3">
    <source>
        <dbReference type="ARBA" id="ARBA00022512"/>
    </source>
</evidence>
<dbReference type="EMBL" id="JABFAE010412664">
    <property type="protein sequence ID" value="MBA0845077.1"/>
    <property type="molecule type" value="Genomic_DNA"/>
</dbReference>
<evidence type="ECO:0008006" key="11">
    <source>
        <dbReference type="Google" id="ProtNLM"/>
    </source>
</evidence>
<comment type="similarity">
    <text evidence="2 8">Belongs to the glycosyl hydrolase 28 family.</text>
</comment>
<dbReference type="GO" id="GO:0004650">
    <property type="term" value="F:polygalacturonase activity"/>
    <property type="evidence" value="ECO:0007669"/>
    <property type="project" value="InterPro"/>
</dbReference>
<organism evidence="9 10">
    <name type="scientific">Gossypium armourianum</name>
    <dbReference type="NCBI Taxonomy" id="34283"/>
    <lineage>
        <taxon>Eukaryota</taxon>
        <taxon>Viridiplantae</taxon>
        <taxon>Streptophyta</taxon>
        <taxon>Embryophyta</taxon>
        <taxon>Tracheophyta</taxon>
        <taxon>Spermatophyta</taxon>
        <taxon>Magnoliopsida</taxon>
        <taxon>eudicotyledons</taxon>
        <taxon>Gunneridae</taxon>
        <taxon>Pentapetalae</taxon>
        <taxon>rosids</taxon>
        <taxon>malvids</taxon>
        <taxon>Malvales</taxon>
        <taxon>Malvaceae</taxon>
        <taxon>Malvoideae</taxon>
        <taxon>Gossypium</taxon>
    </lineage>
</organism>
<dbReference type="InterPro" id="IPR006626">
    <property type="entry name" value="PbH1"/>
</dbReference>
<keyword evidence="6 8" id="KW-0326">Glycosidase</keyword>
<dbReference type="SUPFAM" id="SSF51126">
    <property type="entry name" value="Pectin lyase-like"/>
    <property type="match status" value="1"/>
</dbReference>
<dbReference type="InterPro" id="IPR012334">
    <property type="entry name" value="Pectin_lyas_fold"/>
</dbReference>
<sequence length="281" mass="30161">MNLSKGSSIALNFPFLDAWKEACGSVTPSTVVILKGTYLLTKVNLEGQCKAPIEINVQGTIQATGRFAYEKNKDCDNREFHSKLLIVEAPTDSTNTDGIHMGKSDRANIIGCDIKVGDDCISIEDGTKNVDIKEVSLGPRHGISIDRLGKFQNEEPVEGTKVSNCTITNTSNGVRIKTWPGESLGTVSEIHLEDITEESKVKLSNICFKNIRGTSALPEAVKFICNSSSPCQNVELADIDIKHTGAKPATSQCLNVKPITSGKLNLTPCSSPVPKTPSATA</sequence>
<evidence type="ECO:0000313" key="9">
    <source>
        <dbReference type="EMBL" id="MBA0845077.1"/>
    </source>
</evidence>
<accession>A0A7J9KF15</accession>
<dbReference type="InterPro" id="IPR011050">
    <property type="entry name" value="Pectin_lyase_fold/virulence"/>
</dbReference>
<comment type="subcellular location">
    <subcellularLocation>
        <location evidence="1">Secreted</location>
        <location evidence="1">Cell wall</location>
    </subcellularLocation>
</comment>
<evidence type="ECO:0000256" key="6">
    <source>
        <dbReference type="ARBA" id="ARBA00023295"/>
    </source>
</evidence>
<keyword evidence="3" id="KW-0134">Cell wall</keyword>
<dbReference type="GO" id="GO:0071555">
    <property type="term" value="P:cell wall organization"/>
    <property type="evidence" value="ECO:0007669"/>
    <property type="project" value="UniProtKB-KW"/>
</dbReference>
<gene>
    <name evidence="9" type="ORF">Goarm_022803</name>
</gene>
<proteinExistence type="inferred from homology"/>
<evidence type="ECO:0000256" key="5">
    <source>
        <dbReference type="ARBA" id="ARBA00022801"/>
    </source>
</evidence>
<dbReference type="PANTHER" id="PTHR31375">
    <property type="match status" value="1"/>
</dbReference>
<keyword evidence="7" id="KW-0961">Cell wall biogenesis/degradation</keyword>
<dbReference type="AlphaFoldDB" id="A0A7J9KF15"/>
<dbReference type="InterPro" id="IPR000743">
    <property type="entry name" value="Glyco_hydro_28"/>
</dbReference>
<protein>
    <recommendedName>
        <fullName evidence="11">Polygalacturonase-like</fullName>
    </recommendedName>
</protein>
<name>A0A7J9KF15_9ROSI</name>
<dbReference type="Pfam" id="PF00295">
    <property type="entry name" value="Glyco_hydro_28"/>
    <property type="match status" value="2"/>
</dbReference>
<keyword evidence="4" id="KW-0964">Secreted</keyword>
<dbReference type="SMART" id="SM00710">
    <property type="entry name" value="PbH1"/>
    <property type="match status" value="3"/>
</dbReference>
<dbReference type="Proteomes" id="UP000593575">
    <property type="component" value="Unassembled WGS sequence"/>
</dbReference>
<dbReference type="GO" id="GO:0005975">
    <property type="term" value="P:carbohydrate metabolic process"/>
    <property type="evidence" value="ECO:0007669"/>
    <property type="project" value="InterPro"/>
</dbReference>
<evidence type="ECO:0000256" key="8">
    <source>
        <dbReference type="RuleBase" id="RU361169"/>
    </source>
</evidence>